<gene>
    <name evidence="1" type="ORF">GKD95_04655</name>
</gene>
<organism evidence="1 2">
    <name type="scientific">Faecalibacterium prausnitzii</name>
    <dbReference type="NCBI Taxonomy" id="853"/>
    <lineage>
        <taxon>Bacteria</taxon>
        <taxon>Bacillati</taxon>
        <taxon>Bacillota</taxon>
        <taxon>Clostridia</taxon>
        <taxon>Eubacteriales</taxon>
        <taxon>Oscillospiraceae</taxon>
        <taxon>Faecalibacterium</taxon>
    </lineage>
</organism>
<reference evidence="1 2" key="1">
    <citation type="journal article" date="2019" name="Nat. Med.">
        <title>A library of human gut bacterial isolates paired with longitudinal multiomics data enables mechanistic microbiome research.</title>
        <authorList>
            <person name="Poyet M."/>
            <person name="Groussin M."/>
            <person name="Gibbons S.M."/>
            <person name="Avila-Pacheco J."/>
            <person name="Jiang X."/>
            <person name="Kearney S.M."/>
            <person name="Perrotta A.R."/>
            <person name="Berdy B."/>
            <person name="Zhao S."/>
            <person name="Lieberman T.D."/>
            <person name="Swanson P.K."/>
            <person name="Smith M."/>
            <person name="Roesemann S."/>
            <person name="Alexander J.E."/>
            <person name="Rich S.A."/>
            <person name="Livny J."/>
            <person name="Vlamakis H."/>
            <person name="Clish C."/>
            <person name="Bullock K."/>
            <person name="Deik A."/>
            <person name="Scott J."/>
            <person name="Pierce K.A."/>
            <person name="Xavier R.J."/>
            <person name="Alm E.J."/>
        </authorList>
    </citation>
    <scope>NUCLEOTIDE SEQUENCE [LARGE SCALE GENOMIC DNA]</scope>
    <source>
        <strain evidence="1 2">BIOML-A1</strain>
    </source>
</reference>
<evidence type="ECO:0000313" key="2">
    <source>
        <dbReference type="Proteomes" id="UP000461506"/>
    </source>
</evidence>
<dbReference type="EMBL" id="WKQN01000003">
    <property type="protein sequence ID" value="MSC62643.1"/>
    <property type="molecule type" value="Genomic_DNA"/>
</dbReference>
<sequence length="111" mass="12745">MKSKKVFLVLERKALKMLSYVNDELYKELYPRYLRKIGINIPEDYREGKSGYIDPSAYFDGSDYRLISIGKNTTISRDVVVLTHDFSIVKGLQAIGQEATDHFLKPVKIAL</sequence>
<dbReference type="RefSeq" id="WP_154276681.1">
    <property type="nucleotide sequence ID" value="NZ_WKQN01000003.1"/>
</dbReference>
<proteinExistence type="predicted"/>
<protein>
    <submittedName>
        <fullName evidence="1">Uncharacterized protein</fullName>
    </submittedName>
</protein>
<dbReference type="AlphaFoldDB" id="A0A844DU16"/>
<name>A0A844DU16_9FIRM</name>
<evidence type="ECO:0000313" key="1">
    <source>
        <dbReference type="EMBL" id="MSC62643.1"/>
    </source>
</evidence>
<dbReference type="Proteomes" id="UP000461506">
    <property type="component" value="Unassembled WGS sequence"/>
</dbReference>
<comment type="caution">
    <text evidence="1">The sequence shown here is derived from an EMBL/GenBank/DDBJ whole genome shotgun (WGS) entry which is preliminary data.</text>
</comment>
<accession>A0A844DU16</accession>